<dbReference type="SMART" id="SM00267">
    <property type="entry name" value="GGDEF"/>
    <property type="match status" value="1"/>
</dbReference>
<evidence type="ECO:0000256" key="1">
    <source>
        <dbReference type="SAM" id="Phobius"/>
    </source>
</evidence>
<dbReference type="InterPro" id="IPR050469">
    <property type="entry name" value="Diguanylate_Cyclase"/>
</dbReference>
<dbReference type="PANTHER" id="PTHR45138">
    <property type="entry name" value="REGULATORY COMPONENTS OF SENSORY TRANSDUCTION SYSTEM"/>
    <property type="match status" value="1"/>
</dbReference>
<keyword evidence="1" id="KW-0812">Transmembrane</keyword>
<feature type="domain" description="GGDEF" evidence="2">
    <location>
        <begin position="249"/>
        <end position="380"/>
    </location>
</feature>
<dbReference type="EC" id="2.7.7.65" evidence="3"/>
<keyword evidence="3" id="KW-0548">Nucleotidyltransferase</keyword>
<evidence type="ECO:0000259" key="2">
    <source>
        <dbReference type="PROSITE" id="PS50887"/>
    </source>
</evidence>
<dbReference type="GO" id="GO:0005886">
    <property type="term" value="C:plasma membrane"/>
    <property type="evidence" value="ECO:0007669"/>
    <property type="project" value="TreeGrafter"/>
</dbReference>
<keyword evidence="4" id="KW-1185">Reference proteome</keyword>
<evidence type="ECO:0000313" key="4">
    <source>
        <dbReference type="Proteomes" id="UP000190080"/>
    </source>
</evidence>
<reference evidence="3 4" key="1">
    <citation type="submission" date="2017-03" db="EMBL/GenBank/DDBJ databases">
        <title>Genome sequence of Clostridium oryzae DSM 28571.</title>
        <authorList>
            <person name="Poehlein A."/>
            <person name="Daniel R."/>
        </authorList>
    </citation>
    <scope>NUCLEOTIDE SEQUENCE [LARGE SCALE GENOMIC DNA]</scope>
    <source>
        <strain evidence="3 4">DSM 28571</strain>
    </source>
</reference>
<dbReference type="STRING" id="1450648.CLORY_31890"/>
<dbReference type="InterPro" id="IPR000160">
    <property type="entry name" value="GGDEF_dom"/>
</dbReference>
<dbReference type="RefSeq" id="WP_079426290.1">
    <property type="nucleotide sequence ID" value="NZ_MZGV01000041.1"/>
</dbReference>
<dbReference type="GO" id="GO:0043709">
    <property type="term" value="P:cell adhesion involved in single-species biofilm formation"/>
    <property type="evidence" value="ECO:0007669"/>
    <property type="project" value="TreeGrafter"/>
</dbReference>
<dbReference type="GO" id="GO:0052621">
    <property type="term" value="F:diguanylate cyclase activity"/>
    <property type="evidence" value="ECO:0007669"/>
    <property type="project" value="UniProtKB-EC"/>
</dbReference>
<dbReference type="CDD" id="cd01949">
    <property type="entry name" value="GGDEF"/>
    <property type="match status" value="1"/>
</dbReference>
<feature type="transmembrane region" description="Helical" evidence="1">
    <location>
        <begin position="64"/>
        <end position="88"/>
    </location>
</feature>
<feature type="transmembrane region" description="Helical" evidence="1">
    <location>
        <begin position="175"/>
        <end position="193"/>
    </location>
</feature>
<dbReference type="AlphaFoldDB" id="A0A1V4IIW2"/>
<sequence length="380" mass="44659">MNLVLRIDNNVVAIIVSIIFLINISNNLDRKETKNKAFSTIFILNTIELTVETLTCIINRQPYLWLIPITTLLHIVLYILAPIVTYNWYMFTGLWINSNTNAKRKKNLLLLLPIIVNTFLVLLSPFFKLEFYINQHNIYARGPLFFIPAAISYLYLFCGFINIYTNRKKLRKIEFKPMFLFGVFPSLASLVQLLFYGPLLMWSSITFSLIILYLFLQQQMMHVDYLTGAWTREKLYHYLCSRIEQKKQKVFSLVFIDINDFKKINDAFGHGEGDIALVNLVHIMKSQLRQEDIIIRYGGDEFILILNVETEHEAEAIIRRISKAVKENNSSSKKEYELSFSYGYELYNFDKPMTPEEYINHVDRLMYLNKSNKKLDINSK</sequence>
<keyword evidence="1" id="KW-1133">Transmembrane helix</keyword>
<keyword evidence="1" id="KW-0472">Membrane</keyword>
<feature type="transmembrane region" description="Helical" evidence="1">
    <location>
        <begin position="199"/>
        <end position="216"/>
    </location>
</feature>
<protein>
    <submittedName>
        <fullName evidence="3">Putative diguanylate cyclase YeaJ</fullName>
        <ecNumber evidence="3">2.7.7.65</ecNumber>
    </submittedName>
</protein>
<dbReference type="OrthoDB" id="9805474at2"/>
<dbReference type="InterPro" id="IPR043128">
    <property type="entry name" value="Rev_trsase/Diguanyl_cyclase"/>
</dbReference>
<organism evidence="3 4">
    <name type="scientific">Clostridium oryzae</name>
    <dbReference type="NCBI Taxonomy" id="1450648"/>
    <lineage>
        <taxon>Bacteria</taxon>
        <taxon>Bacillati</taxon>
        <taxon>Bacillota</taxon>
        <taxon>Clostridia</taxon>
        <taxon>Eubacteriales</taxon>
        <taxon>Clostridiaceae</taxon>
        <taxon>Clostridium</taxon>
    </lineage>
</organism>
<comment type="caution">
    <text evidence="3">The sequence shown here is derived from an EMBL/GenBank/DDBJ whole genome shotgun (WGS) entry which is preliminary data.</text>
</comment>
<dbReference type="SUPFAM" id="SSF55073">
    <property type="entry name" value="Nucleotide cyclase"/>
    <property type="match status" value="1"/>
</dbReference>
<feature type="transmembrane region" description="Helical" evidence="1">
    <location>
        <begin position="37"/>
        <end position="58"/>
    </location>
</feature>
<dbReference type="PANTHER" id="PTHR45138:SF23">
    <property type="entry name" value="SIGNALING PROTEIN"/>
    <property type="match status" value="1"/>
</dbReference>
<dbReference type="Proteomes" id="UP000190080">
    <property type="component" value="Unassembled WGS sequence"/>
</dbReference>
<keyword evidence="3" id="KW-0808">Transferase</keyword>
<dbReference type="Gene3D" id="3.30.70.270">
    <property type="match status" value="1"/>
</dbReference>
<feature type="transmembrane region" description="Helical" evidence="1">
    <location>
        <begin position="108"/>
        <end position="127"/>
    </location>
</feature>
<dbReference type="EMBL" id="MZGV01000041">
    <property type="protein sequence ID" value="OPJ59645.1"/>
    <property type="molecule type" value="Genomic_DNA"/>
</dbReference>
<evidence type="ECO:0000313" key="3">
    <source>
        <dbReference type="EMBL" id="OPJ59645.1"/>
    </source>
</evidence>
<dbReference type="NCBIfam" id="TIGR00254">
    <property type="entry name" value="GGDEF"/>
    <property type="match status" value="1"/>
</dbReference>
<feature type="transmembrane region" description="Helical" evidence="1">
    <location>
        <begin position="139"/>
        <end position="163"/>
    </location>
</feature>
<feature type="transmembrane region" description="Helical" evidence="1">
    <location>
        <begin position="6"/>
        <end position="25"/>
    </location>
</feature>
<dbReference type="InterPro" id="IPR029787">
    <property type="entry name" value="Nucleotide_cyclase"/>
</dbReference>
<dbReference type="PROSITE" id="PS50887">
    <property type="entry name" value="GGDEF"/>
    <property type="match status" value="1"/>
</dbReference>
<gene>
    <name evidence="3" type="primary">yeaJ</name>
    <name evidence="3" type="ORF">CLORY_31890</name>
</gene>
<dbReference type="GO" id="GO:1902201">
    <property type="term" value="P:negative regulation of bacterial-type flagellum-dependent cell motility"/>
    <property type="evidence" value="ECO:0007669"/>
    <property type="project" value="TreeGrafter"/>
</dbReference>
<accession>A0A1V4IIW2</accession>
<name>A0A1V4IIW2_9CLOT</name>
<proteinExistence type="predicted"/>
<dbReference type="Pfam" id="PF00990">
    <property type="entry name" value="GGDEF"/>
    <property type="match status" value="1"/>
</dbReference>